<reference evidence="9 10" key="1">
    <citation type="journal article" date="2015" name="Nature">
        <title>rRNA introns, odd ribosomes, and small enigmatic genomes across a large radiation of phyla.</title>
        <authorList>
            <person name="Brown C.T."/>
            <person name="Hug L.A."/>
            <person name="Thomas B.C."/>
            <person name="Sharon I."/>
            <person name="Castelle C.J."/>
            <person name="Singh A."/>
            <person name="Wilkins M.J."/>
            <person name="Williams K.H."/>
            <person name="Banfield J.F."/>
        </authorList>
    </citation>
    <scope>NUCLEOTIDE SEQUENCE [LARGE SCALE GENOMIC DNA]</scope>
</reference>
<keyword evidence="7" id="KW-1133">Transmembrane helix</keyword>
<evidence type="ECO:0000256" key="6">
    <source>
        <dbReference type="ARBA" id="ARBA00023118"/>
    </source>
</evidence>
<dbReference type="NCBIfam" id="TIGR01573">
    <property type="entry name" value="cas2"/>
    <property type="match status" value="1"/>
</dbReference>
<evidence type="ECO:0000256" key="1">
    <source>
        <dbReference type="ARBA" id="ARBA00022722"/>
    </source>
</evidence>
<dbReference type="InterPro" id="IPR021127">
    <property type="entry name" value="CRISPR_associated_Cas2"/>
</dbReference>
<proteinExistence type="predicted"/>
<gene>
    <name evidence="9" type="ORF">UY98_C0017G0012</name>
</gene>
<keyword evidence="5" id="KW-0460">Magnesium</keyword>
<dbReference type="SUPFAM" id="SSF143430">
    <property type="entry name" value="TTP0101/SSO1404-like"/>
    <property type="match status" value="1"/>
</dbReference>
<keyword evidence="7" id="KW-0472">Membrane</keyword>
<comment type="caution">
    <text evidence="9">The sequence shown here is derived from an EMBL/GenBank/DDBJ whole genome shotgun (WGS) entry which is preliminary data.</text>
</comment>
<dbReference type="GO" id="GO:0043571">
    <property type="term" value="P:maintenance of CRISPR repeat elements"/>
    <property type="evidence" value="ECO:0007669"/>
    <property type="project" value="InterPro"/>
</dbReference>
<protein>
    <submittedName>
        <fullName evidence="9">Phenylacetic acid degradation operon negative regulatory protein</fullName>
    </submittedName>
</protein>
<dbReference type="Gene3D" id="3.30.70.2650">
    <property type="match status" value="1"/>
</dbReference>
<evidence type="ECO:0000313" key="10">
    <source>
        <dbReference type="Proteomes" id="UP000034789"/>
    </source>
</evidence>
<keyword evidence="4" id="KW-0378">Hydrolase</keyword>
<dbReference type="EMBL" id="LCSD01000017">
    <property type="protein sequence ID" value="KKW47240.1"/>
    <property type="molecule type" value="Genomic_DNA"/>
</dbReference>
<keyword evidence="7" id="KW-0812">Transmembrane</keyword>
<dbReference type="GO" id="GO:0004521">
    <property type="term" value="F:RNA endonuclease activity"/>
    <property type="evidence" value="ECO:0007669"/>
    <property type="project" value="InterPro"/>
</dbReference>
<keyword evidence="3" id="KW-0255">Endonuclease</keyword>
<keyword evidence="6" id="KW-0051">Antiviral defense</keyword>
<accession>A0A0G1YVN9</accession>
<evidence type="ECO:0000256" key="2">
    <source>
        <dbReference type="ARBA" id="ARBA00022723"/>
    </source>
</evidence>
<evidence type="ECO:0000256" key="5">
    <source>
        <dbReference type="ARBA" id="ARBA00022842"/>
    </source>
</evidence>
<evidence type="ECO:0000259" key="8">
    <source>
        <dbReference type="Pfam" id="PF20803"/>
    </source>
</evidence>
<evidence type="ECO:0000256" key="4">
    <source>
        <dbReference type="ARBA" id="ARBA00022801"/>
    </source>
</evidence>
<feature type="domain" description="Transcriptional repressor PaaX-like central Cas2-like" evidence="8">
    <location>
        <begin position="106"/>
        <end position="178"/>
    </location>
</feature>
<sequence length="192" mass="22221">MGNVEIEARTRRRKRNIQNAVLAAIGVAGILSVALIAPNIFQAIPRIAGDKYKLGYRAKTVAGRLVQNGLARFVSRRGMRCIELTEKGARKLAIQQATYAIDTRYKRWDKRYRLVMFDIPYYRRNVRDRLRRVMRECGFLRVQDSVWLYPHDCEELLALIKADLRVGKAVIYAVVESLENDAWIKRHFGLAK</sequence>
<keyword evidence="1" id="KW-0540">Nuclease</keyword>
<dbReference type="Pfam" id="PF20803">
    <property type="entry name" value="PaaX_M"/>
    <property type="match status" value="1"/>
</dbReference>
<feature type="transmembrane region" description="Helical" evidence="7">
    <location>
        <begin position="20"/>
        <end position="41"/>
    </location>
</feature>
<evidence type="ECO:0000256" key="3">
    <source>
        <dbReference type="ARBA" id="ARBA00022759"/>
    </source>
</evidence>
<dbReference type="Proteomes" id="UP000034789">
    <property type="component" value="Unassembled WGS sequence"/>
</dbReference>
<dbReference type="InterPro" id="IPR048846">
    <property type="entry name" value="PaaX-like_central"/>
</dbReference>
<keyword evidence="2" id="KW-0479">Metal-binding</keyword>
<dbReference type="AlphaFoldDB" id="A0A0G1YVN9"/>
<organism evidence="9 10">
    <name type="scientific">Candidatus Kaiserbacteria bacterium GW2011_GWA2_58_9</name>
    <dbReference type="NCBI Taxonomy" id="1618672"/>
    <lineage>
        <taxon>Bacteria</taxon>
        <taxon>Candidatus Kaiseribacteriota</taxon>
    </lineage>
</organism>
<evidence type="ECO:0000256" key="7">
    <source>
        <dbReference type="SAM" id="Phobius"/>
    </source>
</evidence>
<name>A0A0G1YVN9_9BACT</name>
<evidence type="ECO:0000313" key="9">
    <source>
        <dbReference type="EMBL" id="KKW47240.1"/>
    </source>
</evidence>